<organism evidence="1 2">
    <name type="scientific">Brucella pecoris</name>
    <dbReference type="NCBI Taxonomy" id="867683"/>
    <lineage>
        <taxon>Bacteria</taxon>
        <taxon>Pseudomonadati</taxon>
        <taxon>Pseudomonadota</taxon>
        <taxon>Alphaproteobacteria</taxon>
        <taxon>Hyphomicrobiales</taxon>
        <taxon>Brucellaceae</taxon>
        <taxon>Brucella/Ochrobactrum group</taxon>
        <taxon>Brucella</taxon>
    </lineage>
</organism>
<dbReference type="AlphaFoldDB" id="A0AB34YXT5"/>
<protein>
    <submittedName>
        <fullName evidence="1">Uncharacterized protein</fullName>
    </submittedName>
</protein>
<comment type="caution">
    <text evidence="1">The sequence shown here is derived from an EMBL/GenBank/DDBJ whole genome shotgun (WGS) entry which is preliminary data.</text>
</comment>
<dbReference type="EMBL" id="JACIEX010000017">
    <property type="protein sequence ID" value="MBB4096054.1"/>
    <property type="molecule type" value="Genomic_DNA"/>
</dbReference>
<proteinExistence type="predicted"/>
<sequence length="89" mass="9451">MGIGGAAVPVHLCGCFKAMPIAPVPFVEPKPYIDDHIYVMTAVMEAAFTCLIEQLLKLVVGLGGFANQFVIGLGGRADMTTDNQQRIGD</sequence>
<name>A0AB34YXT5_9HYPH</name>
<dbReference type="Proteomes" id="UP000553980">
    <property type="component" value="Unassembled WGS sequence"/>
</dbReference>
<gene>
    <name evidence="1" type="ORF">GGQ79_004607</name>
</gene>
<accession>A0AB34YXT5</accession>
<evidence type="ECO:0000313" key="1">
    <source>
        <dbReference type="EMBL" id="MBB4096054.1"/>
    </source>
</evidence>
<keyword evidence="2" id="KW-1185">Reference proteome</keyword>
<evidence type="ECO:0000313" key="2">
    <source>
        <dbReference type="Proteomes" id="UP000553980"/>
    </source>
</evidence>
<reference evidence="1 2" key="1">
    <citation type="submission" date="2020-08" db="EMBL/GenBank/DDBJ databases">
        <title>Genomic Encyclopedia of Type Strains, Phase IV (KMG-IV): sequencing the most valuable type-strain genomes for metagenomic binning, comparative biology and taxonomic classification.</title>
        <authorList>
            <person name="Goeker M."/>
        </authorList>
    </citation>
    <scope>NUCLEOTIDE SEQUENCE [LARGE SCALE GENOMIC DNA]</scope>
    <source>
        <strain evidence="1 2">DSM 23868</strain>
    </source>
</reference>